<dbReference type="PROSITE" id="PS00134">
    <property type="entry name" value="TRYPSIN_HIS"/>
    <property type="match status" value="1"/>
</dbReference>
<keyword evidence="4" id="KW-1015">Disulfide bond</keyword>
<evidence type="ECO:0000256" key="4">
    <source>
        <dbReference type="ARBA" id="ARBA00023157"/>
    </source>
</evidence>
<dbReference type="InterPro" id="IPR018114">
    <property type="entry name" value="TRYPSIN_HIS"/>
</dbReference>
<dbReference type="PRINTS" id="PR00722">
    <property type="entry name" value="CHYMOTRYPSIN"/>
</dbReference>
<dbReference type="AlphaFoldDB" id="A0AAV2B5H3"/>
<dbReference type="Proteomes" id="UP001497382">
    <property type="component" value="Unassembled WGS sequence"/>
</dbReference>
<organism evidence="7 8">
    <name type="scientific">Larinioides sclopetarius</name>
    <dbReference type="NCBI Taxonomy" id="280406"/>
    <lineage>
        <taxon>Eukaryota</taxon>
        <taxon>Metazoa</taxon>
        <taxon>Ecdysozoa</taxon>
        <taxon>Arthropoda</taxon>
        <taxon>Chelicerata</taxon>
        <taxon>Arachnida</taxon>
        <taxon>Araneae</taxon>
        <taxon>Araneomorphae</taxon>
        <taxon>Entelegynae</taxon>
        <taxon>Araneoidea</taxon>
        <taxon>Araneidae</taxon>
        <taxon>Larinioides</taxon>
    </lineage>
</organism>
<dbReference type="PANTHER" id="PTHR24264:SF54">
    <property type="entry name" value="PEPTIDASE S1 DOMAIN-CONTAINING PROTEIN"/>
    <property type="match status" value="1"/>
</dbReference>
<proteinExistence type="predicted"/>
<evidence type="ECO:0000313" key="7">
    <source>
        <dbReference type="EMBL" id="CAL1291137.1"/>
    </source>
</evidence>
<dbReference type="EMBL" id="CAXIEN010000276">
    <property type="protein sequence ID" value="CAL1291137.1"/>
    <property type="molecule type" value="Genomic_DNA"/>
</dbReference>
<dbReference type="GO" id="GO:0004252">
    <property type="term" value="F:serine-type endopeptidase activity"/>
    <property type="evidence" value="ECO:0007669"/>
    <property type="project" value="InterPro"/>
</dbReference>
<dbReference type="PANTHER" id="PTHR24264">
    <property type="entry name" value="TRYPSIN-RELATED"/>
    <property type="match status" value="1"/>
</dbReference>
<evidence type="ECO:0000256" key="2">
    <source>
        <dbReference type="ARBA" id="ARBA00022801"/>
    </source>
</evidence>
<name>A0AAV2B5H3_9ARAC</name>
<dbReference type="InterPro" id="IPR043504">
    <property type="entry name" value="Peptidase_S1_PA_chymotrypsin"/>
</dbReference>
<dbReference type="SMART" id="SM00020">
    <property type="entry name" value="Tryp_SPc"/>
    <property type="match status" value="1"/>
</dbReference>
<dbReference type="InterPro" id="IPR050127">
    <property type="entry name" value="Serine_Proteases_S1"/>
</dbReference>
<accession>A0AAV2B5H3</accession>
<keyword evidence="2 5" id="KW-0378">Hydrolase</keyword>
<dbReference type="InterPro" id="IPR009003">
    <property type="entry name" value="Peptidase_S1_PA"/>
</dbReference>
<gene>
    <name evidence="7" type="ORF">LARSCL_LOCUS16911</name>
</gene>
<dbReference type="PROSITE" id="PS00135">
    <property type="entry name" value="TRYPSIN_SER"/>
    <property type="match status" value="1"/>
</dbReference>
<evidence type="ECO:0000259" key="6">
    <source>
        <dbReference type="PROSITE" id="PS50240"/>
    </source>
</evidence>
<evidence type="ECO:0000313" key="8">
    <source>
        <dbReference type="Proteomes" id="UP001497382"/>
    </source>
</evidence>
<comment type="caution">
    <text evidence="7">The sequence shown here is derived from an EMBL/GenBank/DDBJ whole genome shotgun (WGS) entry which is preliminary data.</text>
</comment>
<dbReference type="FunFam" id="2.40.10.10:FF:000006">
    <property type="entry name" value="Serine proteinase stubble"/>
    <property type="match status" value="1"/>
</dbReference>
<feature type="domain" description="Peptidase S1" evidence="6">
    <location>
        <begin position="244"/>
        <end position="471"/>
    </location>
</feature>
<dbReference type="GO" id="GO:0006508">
    <property type="term" value="P:proteolysis"/>
    <property type="evidence" value="ECO:0007669"/>
    <property type="project" value="UniProtKB-KW"/>
</dbReference>
<protein>
    <recommendedName>
        <fullName evidence="6">Peptidase S1 domain-containing protein</fullName>
    </recommendedName>
</protein>
<dbReference type="Gene3D" id="2.40.10.10">
    <property type="entry name" value="Trypsin-like serine proteases"/>
    <property type="match status" value="2"/>
</dbReference>
<evidence type="ECO:0000256" key="3">
    <source>
        <dbReference type="ARBA" id="ARBA00022825"/>
    </source>
</evidence>
<dbReference type="InterPro" id="IPR033116">
    <property type="entry name" value="TRYPSIN_SER"/>
</dbReference>
<keyword evidence="3 5" id="KW-0720">Serine protease</keyword>
<evidence type="ECO:0000256" key="5">
    <source>
        <dbReference type="RuleBase" id="RU363034"/>
    </source>
</evidence>
<dbReference type="PROSITE" id="PS50240">
    <property type="entry name" value="TRYPSIN_DOM"/>
    <property type="match status" value="1"/>
</dbReference>
<sequence length="471" mass="52631">MRQFLYPYVEETVPFCPEIGTHCLGNLTTVGQNSDETILISPCRGNRALLSRNRAPLSGKSEHRRANSCPIPGCLLQEWCQICPTGGHISPTARMLERTVLALLILIQTASTTEAYSPFFLRSSSREETRKNDPGRVIHKTPLKNLDIPLSSNNPQKFLDQNFFYNMMNVAQYLQSLPSSCHYEGTRYSCNIGLGCVFQGKRPVDLCNGGLLWSCCVPRNIVPSVINLVNEPECGRSHMRDSKIVGGENANFGEQPWQAAIVKQSFLYRKISCGGALINRQWVVTAAHCVARTQTSNLRVRLGEHDIKQTTEKYPHEEMAVRRKVVNPGYNPSNYQHDIALLQLQRPVRFRRHLIPVCLPQYGEDFSGVRDSPGILQKVELQVIDHSECQEWYKSIGRKETIFPTMVCAGYKEGGKDSCQGDSGGPLTAVKNGRSTLVGLVSWGVGCARPKLPGVYTKVSEYVDWIEKVTA</sequence>
<dbReference type="SUPFAM" id="SSF50494">
    <property type="entry name" value="Trypsin-like serine proteases"/>
    <property type="match status" value="1"/>
</dbReference>
<dbReference type="GO" id="GO:0005615">
    <property type="term" value="C:extracellular space"/>
    <property type="evidence" value="ECO:0007669"/>
    <property type="project" value="TreeGrafter"/>
</dbReference>
<keyword evidence="8" id="KW-1185">Reference proteome</keyword>
<dbReference type="CDD" id="cd00190">
    <property type="entry name" value="Tryp_SPc"/>
    <property type="match status" value="1"/>
</dbReference>
<dbReference type="Pfam" id="PF00089">
    <property type="entry name" value="Trypsin"/>
    <property type="match status" value="1"/>
</dbReference>
<evidence type="ECO:0000256" key="1">
    <source>
        <dbReference type="ARBA" id="ARBA00022670"/>
    </source>
</evidence>
<dbReference type="InterPro" id="IPR001314">
    <property type="entry name" value="Peptidase_S1A"/>
</dbReference>
<dbReference type="InterPro" id="IPR001254">
    <property type="entry name" value="Trypsin_dom"/>
</dbReference>
<keyword evidence="1 5" id="KW-0645">Protease</keyword>
<reference evidence="7 8" key="1">
    <citation type="submission" date="2024-04" db="EMBL/GenBank/DDBJ databases">
        <authorList>
            <person name="Rising A."/>
            <person name="Reimegard J."/>
            <person name="Sonavane S."/>
            <person name="Akerstrom W."/>
            <person name="Nylinder S."/>
            <person name="Hedman E."/>
            <person name="Kallberg Y."/>
        </authorList>
    </citation>
    <scope>NUCLEOTIDE SEQUENCE [LARGE SCALE GENOMIC DNA]</scope>
</reference>